<dbReference type="Proteomes" id="UP000314982">
    <property type="component" value="Unassembled WGS sequence"/>
</dbReference>
<sequence length="78" mass="9098">SNFLLFKVARDLSQYVGSSHSMLLVRCVDRLKNSRSRLLEKYRQMGESQHCDAKGQEVMEEEWNALQSDWLALLHSEV</sequence>
<organism evidence="1 2">
    <name type="scientific">Hucho hucho</name>
    <name type="common">huchen</name>
    <dbReference type="NCBI Taxonomy" id="62062"/>
    <lineage>
        <taxon>Eukaryota</taxon>
        <taxon>Metazoa</taxon>
        <taxon>Chordata</taxon>
        <taxon>Craniata</taxon>
        <taxon>Vertebrata</taxon>
        <taxon>Euteleostomi</taxon>
        <taxon>Actinopterygii</taxon>
        <taxon>Neopterygii</taxon>
        <taxon>Teleostei</taxon>
        <taxon>Protacanthopterygii</taxon>
        <taxon>Salmoniformes</taxon>
        <taxon>Salmonidae</taxon>
        <taxon>Salmoninae</taxon>
        <taxon>Hucho</taxon>
    </lineage>
</organism>
<protein>
    <submittedName>
        <fullName evidence="1">Uncharacterized protein</fullName>
    </submittedName>
</protein>
<evidence type="ECO:0000313" key="1">
    <source>
        <dbReference type="Ensembl" id="ENSHHUP00000081626.1"/>
    </source>
</evidence>
<proteinExistence type="predicted"/>
<reference evidence="1" key="2">
    <citation type="submission" date="2025-08" db="UniProtKB">
        <authorList>
            <consortium name="Ensembl"/>
        </authorList>
    </citation>
    <scope>IDENTIFICATION</scope>
</reference>
<dbReference type="GeneTree" id="ENSGT01010000224314"/>
<name>A0A4W5QV80_9TELE</name>
<reference evidence="1" key="3">
    <citation type="submission" date="2025-09" db="UniProtKB">
        <authorList>
            <consortium name="Ensembl"/>
        </authorList>
    </citation>
    <scope>IDENTIFICATION</scope>
</reference>
<dbReference type="AlphaFoldDB" id="A0A4W5QV80"/>
<keyword evidence="2" id="KW-1185">Reference proteome</keyword>
<evidence type="ECO:0000313" key="2">
    <source>
        <dbReference type="Proteomes" id="UP000314982"/>
    </source>
</evidence>
<accession>A0A4W5QV80</accession>
<reference evidence="2" key="1">
    <citation type="submission" date="2018-06" db="EMBL/GenBank/DDBJ databases">
        <title>Genome assembly of Danube salmon.</title>
        <authorList>
            <person name="Macqueen D.J."/>
            <person name="Gundappa M.K."/>
        </authorList>
    </citation>
    <scope>NUCLEOTIDE SEQUENCE [LARGE SCALE GENOMIC DNA]</scope>
</reference>
<dbReference type="Ensembl" id="ENSHHUT00000084218.1">
    <property type="protein sequence ID" value="ENSHHUP00000081626.1"/>
    <property type="gene ID" value="ENSHHUG00000047460.1"/>
</dbReference>
<dbReference type="STRING" id="62062.ENSHHUP00000081626"/>